<dbReference type="RefSeq" id="WP_155307756.1">
    <property type="nucleotide sequence ID" value="NZ_AP021875.1"/>
</dbReference>
<dbReference type="SUPFAM" id="SSF52540">
    <property type="entry name" value="P-loop containing nucleoside triphosphate hydrolases"/>
    <property type="match status" value="1"/>
</dbReference>
<dbReference type="SMART" id="SM00382">
    <property type="entry name" value="AAA"/>
    <property type="match status" value="1"/>
</dbReference>
<dbReference type="GO" id="GO:0016887">
    <property type="term" value="F:ATP hydrolysis activity"/>
    <property type="evidence" value="ECO:0007669"/>
    <property type="project" value="InterPro"/>
</dbReference>
<keyword evidence="10" id="KW-1185">Reference proteome</keyword>
<dbReference type="Pfam" id="PF08352">
    <property type="entry name" value="oligo_HPY"/>
    <property type="match status" value="1"/>
</dbReference>
<dbReference type="EMBL" id="AP021875">
    <property type="protein sequence ID" value="BBO79199.1"/>
    <property type="molecule type" value="Genomic_DNA"/>
</dbReference>
<comment type="similarity">
    <text evidence="2">Belongs to the ABC transporter superfamily.</text>
</comment>
<keyword evidence="4" id="KW-1003">Cell membrane</keyword>
<reference evidence="9 10" key="1">
    <citation type="submission" date="2019-11" db="EMBL/GenBank/DDBJ databases">
        <title>Comparative genomics of hydrocarbon-degrading Desulfosarcina strains.</title>
        <authorList>
            <person name="Watanabe M."/>
            <person name="Kojima H."/>
            <person name="Fukui M."/>
        </authorList>
    </citation>
    <scope>NUCLEOTIDE SEQUENCE [LARGE SCALE GENOMIC DNA]</scope>
    <source>
        <strain evidence="9 10">PP31</strain>
    </source>
</reference>
<evidence type="ECO:0000256" key="7">
    <source>
        <dbReference type="ARBA" id="ARBA00023136"/>
    </source>
</evidence>
<dbReference type="Pfam" id="PF00005">
    <property type="entry name" value="ABC_tran"/>
    <property type="match status" value="1"/>
</dbReference>
<feature type="domain" description="ABC transporter" evidence="8">
    <location>
        <begin position="8"/>
        <end position="260"/>
    </location>
</feature>
<evidence type="ECO:0000256" key="5">
    <source>
        <dbReference type="ARBA" id="ARBA00022741"/>
    </source>
</evidence>
<evidence type="ECO:0000313" key="10">
    <source>
        <dbReference type="Proteomes" id="UP000427769"/>
    </source>
</evidence>
<evidence type="ECO:0000256" key="4">
    <source>
        <dbReference type="ARBA" id="ARBA00022475"/>
    </source>
</evidence>
<name>A0A5K7ZGA0_9BACT</name>
<dbReference type="InterPro" id="IPR017871">
    <property type="entry name" value="ABC_transporter-like_CS"/>
</dbReference>
<dbReference type="InterPro" id="IPR003439">
    <property type="entry name" value="ABC_transporter-like_ATP-bd"/>
</dbReference>
<dbReference type="InterPro" id="IPR013563">
    <property type="entry name" value="Oligopep_ABC_C"/>
</dbReference>
<keyword evidence="3" id="KW-0813">Transport</keyword>
<keyword evidence="6 9" id="KW-0067">ATP-binding</keyword>
<dbReference type="FunFam" id="3.40.50.300:FF:000016">
    <property type="entry name" value="Oligopeptide ABC transporter ATP-binding component"/>
    <property type="match status" value="1"/>
</dbReference>
<proteinExistence type="inferred from homology"/>
<dbReference type="InterPro" id="IPR027417">
    <property type="entry name" value="P-loop_NTPase"/>
</dbReference>
<dbReference type="PROSITE" id="PS50893">
    <property type="entry name" value="ABC_TRANSPORTER_2"/>
    <property type="match status" value="1"/>
</dbReference>
<dbReference type="OrthoDB" id="9809450at2"/>
<evidence type="ECO:0000313" key="9">
    <source>
        <dbReference type="EMBL" id="BBO79199.1"/>
    </source>
</evidence>
<keyword evidence="5" id="KW-0547">Nucleotide-binding</keyword>
<evidence type="ECO:0000256" key="2">
    <source>
        <dbReference type="ARBA" id="ARBA00005417"/>
    </source>
</evidence>
<dbReference type="InterPro" id="IPR003593">
    <property type="entry name" value="AAA+_ATPase"/>
</dbReference>
<dbReference type="PROSITE" id="PS00211">
    <property type="entry name" value="ABC_TRANSPORTER_1"/>
    <property type="match status" value="1"/>
</dbReference>
<evidence type="ECO:0000256" key="6">
    <source>
        <dbReference type="ARBA" id="ARBA00022840"/>
    </source>
</evidence>
<evidence type="ECO:0000256" key="1">
    <source>
        <dbReference type="ARBA" id="ARBA00004417"/>
    </source>
</evidence>
<comment type="subcellular location">
    <subcellularLocation>
        <location evidence="1">Cell inner membrane</location>
        <topology evidence="1">Peripheral membrane protein</topology>
    </subcellularLocation>
</comment>
<dbReference type="Gene3D" id="3.40.50.300">
    <property type="entry name" value="P-loop containing nucleotide triphosphate hydrolases"/>
    <property type="match status" value="1"/>
</dbReference>
<dbReference type="GO" id="GO:0005524">
    <property type="term" value="F:ATP binding"/>
    <property type="evidence" value="ECO:0007669"/>
    <property type="project" value="UniProtKB-KW"/>
</dbReference>
<sequence length="334" mass="36577">MNKRRTILTIDRLVAAFDTESGRVRAVDGVNLALTAGSILGLVGESGCGKSVTALSIMRLLPRPAGVIESGSISLNGTDLVRLPAEEMQRIRGGKIAMIFQEPMTALNPVHRIGRQLLEVFEMHRPELDGDDRFAAAVNLMQRVGIPEARERMAAYPHQISGGMRQRVMIAMALAGKPDVLIADEPTTALDVTIQAQILELILDLQKETGMAVIFITHDLGVIARICEDVAVMYAGQIVESAPVRALFNDPQHPYTRGLLAAMPRLTSTAKRPLPIIRGTVPALDQLPPGCRFQNRCPHVMDKCKKKLPEPVPVDDTHWARCFLLEPHDGIDTK</sequence>
<evidence type="ECO:0000256" key="3">
    <source>
        <dbReference type="ARBA" id="ARBA00022448"/>
    </source>
</evidence>
<dbReference type="InterPro" id="IPR050388">
    <property type="entry name" value="ABC_Ni/Peptide_Import"/>
</dbReference>
<dbReference type="KEGG" id="dwd:DSCW_66160"/>
<evidence type="ECO:0000259" key="8">
    <source>
        <dbReference type="PROSITE" id="PS50893"/>
    </source>
</evidence>
<dbReference type="PANTHER" id="PTHR43297">
    <property type="entry name" value="OLIGOPEPTIDE TRANSPORT ATP-BINDING PROTEIN APPD"/>
    <property type="match status" value="1"/>
</dbReference>
<organism evidence="9 10">
    <name type="scientific">Desulfosarcina widdelii</name>
    <dbReference type="NCBI Taxonomy" id="947919"/>
    <lineage>
        <taxon>Bacteria</taxon>
        <taxon>Pseudomonadati</taxon>
        <taxon>Thermodesulfobacteriota</taxon>
        <taxon>Desulfobacteria</taxon>
        <taxon>Desulfobacterales</taxon>
        <taxon>Desulfosarcinaceae</taxon>
        <taxon>Desulfosarcina</taxon>
    </lineage>
</organism>
<accession>A0A5K7ZGA0</accession>
<dbReference type="PANTHER" id="PTHR43297:SF2">
    <property type="entry name" value="DIPEPTIDE TRANSPORT ATP-BINDING PROTEIN DPPD"/>
    <property type="match status" value="1"/>
</dbReference>
<keyword evidence="7" id="KW-0472">Membrane</keyword>
<dbReference type="GO" id="GO:0005886">
    <property type="term" value="C:plasma membrane"/>
    <property type="evidence" value="ECO:0007669"/>
    <property type="project" value="UniProtKB-SubCell"/>
</dbReference>
<gene>
    <name evidence="9" type="ORF">DSCW_66160</name>
</gene>
<dbReference type="Proteomes" id="UP000427769">
    <property type="component" value="Chromosome"/>
</dbReference>
<dbReference type="NCBIfam" id="TIGR01727">
    <property type="entry name" value="oligo_HPY"/>
    <property type="match status" value="1"/>
</dbReference>
<protein>
    <submittedName>
        <fullName evidence="9">ABC transporter ATP-binding protein</fullName>
    </submittedName>
</protein>
<dbReference type="CDD" id="cd03257">
    <property type="entry name" value="ABC_NikE_OppD_transporters"/>
    <property type="match status" value="1"/>
</dbReference>
<dbReference type="GO" id="GO:0015833">
    <property type="term" value="P:peptide transport"/>
    <property type="evidence" value="ECO:0007669"/>
    <property type="project" value="InterPro"/>
</dbReference>
<dbReference type="AlphaFoldDB" id="A0A5K7ZGA0"/>